<dbReference type="NCBIfam" id="TIGR00199">
    <property type="entry name" value="PncC_domain"/>
    <property type="match status" value="1"/>
</dbReference>
<dbReference type="CDD" id="cd00885">
    <property type="entry name" value="cinA"/>
    <property type="match status" value="1"/>
</dbReference>
<dbReference type="NCBIfam" id="NF001813">
    <property type="entry name" value="PRK00549.1"/>
    <property type="match status" value="1"/>
</dbReference>
<reference evidence="3 4" key="1">
    <citation type="journal article" date="2015" name="Nature">
        <title>rRNA introns, odd ribosomes, and small enigmatic genomes across a large radiation of phyla.</title>
        <authorList>
            <person name="Brown C.T."/>
            <person name="Hug L.A."/>
            <person name="Thomas B.C."/>
            <person name="Sharon I."/>
            <person name="Castelle C.J."/>
            <person name="Singh A."/>
            <person name="Wilkins M.J."/>
            <person name="Williams K.H."/>
            <person name="Banfield J.F."/>
        </authorList>
    </citation>
    <scope>NUCLEOTIDE SEQUENCE [LARGE SCALE GENOMIC DNA]</scope>
</reference>
<evidence type="ECO:0000313" key="3">
    <source>
        <dbReference type="EMBL" id="KKR30814.1"/>
    </source>
</evidence>
<feature type="domain" description="MoaB/Mog" evidence="2">
    <location>
        <begin position="4"/>
        <end position="171"/>
    </location>
</feature>
<dbReference type="Pfam" id="PF02464">
    <property type="entry name" value="CinA"/>
    <property type="match status" value="1"/>
</dbReference>
<dbReference type="Gene3D" id="3.40.980.10">
    <property type="entry name" value="MoaB/Mog-like domain"/>
    <property type="match status" value="1"/>
</dbReference>
<dbReference type="InterPro" id="IPR050101">
    <property type="entry name" value="CinA"/>
</dbReference>
<organism evidence="3 4">
    <name type="scientific">Candidatus Gottesmanbacteria bacterium GW2011_GWC2_39_8</name>
    <dbReference type="NCBI Taxonomy" id="1618450"/>
    <lineage>
        <taxon>Bacteria</taxon>
        <taxon>Candidatus Gottesmaniibacteriota</taxon>
    </lineage>
</organism>
<dbReference type="PIRSF" id="PIRSF006728">
    <property type="entry name" value="CinA"/>
    <property type="match status" value="1"/>
</dbReference>
<accession>A0A0G0PRP0</accession>
<evidence type="ECO:0000259" key="2">
    <source>
        <dbReference type="SMART" id="SM00852"/>
    </source>
</evidence>
<dbReference type="PANTHER" id="PTHR13939:SF0">
    <property type="entry name" value="NMN AMIDOHYDROLASE-LIKE PROTEIN YFAY"/>
    <property type="match status" value="1"/>
</dbReference>
<dbReference type="SMART" id="SM00852">
    <property type="entry name" value="MoCF_biosynth"/>
    <property type="match status" value="1"/>
</dbReference>
<evidence type="ECO:0000313" key="4">
    <source>
        <dbReference type="Proteomes" id="UP000034539"/>
    </source>
</evidence>
<dbReference type="Pfam" id="PF00994">
    <property type="entry name" value="MoCF_biosynth"/>
    <property type="match status" value="1"/>
</dbReference>
<dbReference type="PANTHER" id="PTHR13939">
    <property type="entry name" value="NICOTINAMIDE-NUCLEOTIDE AMIDOHYDROLASE PNCC"/>
    <property type="match status" value="1"/>
</dbReference>
<dbReference type="EMBL" id="LBXN01000092">
    <property type="protein sequence ID" value="KKR30814.1"/>
    <property type="molecule type" value="Genomic_DNA"/>
</dbReference>
<dbReference type="Gene3D" id="3.30.70.2860">
    <property type="match status" value="1"/>
</dbReference>
<dbReference type="InterPro" id="IPR008136">
    <property type="entry name" value="CinA_C"/>
</dbReference>
<dbReference type="NCBIfam" id="TIGR00177">
    <property type="entry name" value="molyb_syn"/>
    <property type="match status" value="1"/>
</dbReference>
<dbReference type="Gene3D" id="3.90.950.20">
    <property type="entry name" value="CinA-like"/>
    <property type="match status" value="1"/>
</dbReference>
<dbReference type="NCBIfam" id="TIGR00200">
    <property type="entry name" value="cinA_nterm"/>
    <property type="match status" value="1"/>
</dbReference>
<protein>
    <recommendedName>
        <fullName evidence="1">CinA-like protein</fullName>
    </recommendedName>
</protein>
<dbReference type="AlphaFoldDB" id="A0A0G0PRP0"/>
<dbReference type="Pfam" id="PF18146">
    <property type="entry name" value="CinA_KH"/>
    <property type="match status" value="1"/>
</dbReference>
<proteinExistence type="inferred from homology"/>
<dbReference type="PATRIC" id="fig|1618450.3.peg.1478"/>
<evidence type="ECO:0000256" key="1">
    <source>
        <dbReference type="HAMAP-Rule" id="MF_00226"/>
    </source>
</evidence>
<dbReference type="SUPFAM" id="SSF53218">
    <property type="entry name" value="Molybdenum cofactor biosynthesis proteins"/>
    <property type="match status" value="1"/>
</dbReference>
<dbReference type="SUPFAM" id="SSF142433">
    <property type="entry name" value="CinA-like"/>
    <property type="match status" value="1"/>
</dbReference>
<comment type="similarity">
    <text evidence="1">Belongs to the CinA family.</text>
</comment>
<dbReference type="HAMAP" id="MF_00226_B">
    <property type="entry name" value="CinA_B"/>
    <property type="match status" value="1"/>
</dbReference>
<gene>
    <name evidence="3" type="ORF">UT63_C0092G0004</name>
</gene>
<dbReference type="InterPro" id="IPR001453">
    <property type="entry name" value="MoaB/Mog_dom"/>
</dbReference>
<name>A0A0G0PRP0_9BACT</name>
<dbReference type="InterPro" id="IPR036653">
    <property type="entry name" value="CinA-like_C"/>
</dbReference>
<dbReference type="InterPro" id="IPR008135">
    <property type="entry name" value="Competence-induced_CinA"/>
</dbReference>
<dbReference type="Proteomes" id="UP000034539">
    <property type="component" value="Unassembled WGS sequence"/>
</dbReference>
<dbReference type="InterPro" id="IPR041424">
    <property type="entry name" value="CinA_KH"/>
</dbReference>
<comment type="caution">
    <text evidence="3">The sequence shown here is derived from an EMBL/GenBank/DDBJ whole genome shotgun (WGS) entry which is preliminary data.</text>
</comment>
<dbReference type="InterPro" id="IPR036425">
    <property type="entry name" value="MoaB/Mog-like_dom_sf"/>
</dbReference>
<sequence length="415" mass="45079">MIAEIVCIGTELLLGQIVDTNSTFLAEKLAAAGIDLYHKTIVGDNLKRIEEVLKLALSRADVVIASGGLGPTEDDLTREAILNITASPLEPDIESLEHIRKIFSLRNIPMPKNNEIQAMFPKGSKILPNPQGTAPGFVKEFNKKFIIALPGVPREFKEMVEKEVIPFLCSRLESPAIIKSMVLKTIGVSESKLSEILKDIFFSSSNPTLAYLAREGGIELRITAKGKNVEEANSLISKMEQQVRERIEKLIFGTDDETLEGVIGKMLREKGLKLAVAESCTGGLIASKITDVPGSSEYFLMGAVTYSNKAKADILHVPGEMIIKHGAVSKEVAETMAKGIREVAGADIGIGVTGISGPSGGTQEKPVGLVYIALSAKDKLYCRDYCFRGTRGRNKSFSAQMALEILRRYLLGLLE</sequence>